<feature type="region of interest" description="Disordered" evidence="1">
    <location>
        <begin position="1"/>
        <end position="85"/>
    </location>
</feature>
<dbReference type="EMBL" id="MU842821">
    <property type="protein sequence ID" value="KAK2033542.1"/>
    <property type="molecule type" value="Genomic_DNA"/>
</dbReference>
<comment type="caution">
    <text evidence="2">The sequence shown here is derived from an EMBL/GenBank/DDBJ whole genome shotgun (WGS) entry which is preliminary data.</text>
</comment>
<accession>A0AAD9HS86</accession>
<proteinExistence type="predicted"/>
<dbReference type="AlphaFoldDB" id="A0AAD9HS86"/>
<evidence type="ECO:0000313" key="2">
    <source>
        <dbReference type="EMBL" id="KAK2033542.1"/>
    </source>
</evidence>
<protein>
    <submittedName>
        <fullName evidence="2">Uncharacterized protein</fullName>
    </submittedName>
</protein>
<gene>
    <name evidence="2" type="ORF">LX32DRAFT_725117</name>
</gene>
<feature type="compositionally biased region" description="Basic and acidic residues" evidence="1">
    <location>
        <begin position="28"/>
        <end position="38"/>
    </location>
</feature>
<evidence type="ECO:0000256" key="1">
    <source>
        <dbReference type="SAM" id="MobiDB-lite"/>
    </source>
</evidence>
<feature type="compositionally biased region" description="Polar residues" evidence="1">
    <location>
        <begin position="41"/>
        <end position="54"/>
    </location>
</feature>
<reference evidence="2" key="1">
    <citation type="submission" date="2021-06" db="EMBL/GenBank/DDBJ databases">
        <title>Comparative genomics, transcriptomics and evolutionary studies reveal genomic signatures of adaptation to plant cell wall in hemibiotrophic fungi.</title>
        <authorList>
            <consortium name="DOE Joint Genome Institute"/>
            <person name="Baroncelli R."/>
            <person name="Diaz J.F."/>
            <person name="Benocci T."/>
            <person name="Peng M."/>
            <person name="Battaglia E."/>
            <person name="Haridas S."/>
            <person name="Andreopoulos W."/>
            <person name="Labutti K."/>
            <person name="Pangilinan J."/>
            <person name="Floch G.L."/>
            <person name="Makela M.R."/>
            <person name="Henrissat B."/>
            <person name="Grigoriev I.V."/>
            <person name="Crouch J.A."/>
            <person name="De Vries R.P."/>
            <person name="Sukno S.A."/>
            <person name="Thon M.R."/>
        </authorList>
    </citation>
    <scope>NUCLEOTIDE SEQUENCE</scope>
    <source>
        <strain evidence="2">MAFF235873</strain>
    </source>
</reference>
<sequence length="107" mass="10600">MRNPFKPRKAPAQTWTAKRSSVLAADDPVFRGLDEAGRRSLQATPPVQHPSTPAQDLAAGGSHGQAAGDGACAPSAGAGSHDGIAADSAHGYAAVAGSFAGADHSGQ</sequence>
<evidence type="ECO:0000313" key="3">
    <source>
        <dbReference type="Proteomes" id="UP001232148"/>
    </source>
</evidence>
<dbReference type="Proteomes" id="UP001232148">
    <property type="component" value="Unassembled WGS sequence"/>
</dbReference>
<name>A0AAD9HS86_9PEZI</name>
<organism evidence="2 3">
    <name type="scientific">Colletotrichum zoysiae</name>
    <dbReference type="NCBI Taxonomy" id="1216348"/>
    <lineage>
        <taxon>Eukaryota</taxon>
        <taxon>Fungi</taxon>
        <taxon>Dikarya</taxon>
        <taxon>Ascomycota</taxon>
        <taxon>Pezizomycotina</taxon>
        <taxon>Sordariomycetes</taxon>
        <taxon>Hypocreomycetidae</taxon>
        <taxon>Glomerellales</taxon>
        <taxon>Glomerellaceae</taxon>
        <taxon>Colletotrichum</taxon>
        <taxon>Colletotrichum graminicola species complex</taxon>
    </lineage>
</organism>
<keyword evidence="3" id="KW-1185">Reference proteome</keyword>